<evidence type="ECO:0000313" key="5">
    <source>
        <dbReference type="Proteomes" id="UP000761574"/>
    </source>
</evidence>
<dbReference type="InterPro" id="IPR011009">
    <property type="entry name" value="Kinase-like_dom_sf"/>
</dbReference>
<dbReference type="Gene3D" id="3.30.200.20">
    <property type="entry name" value="Phosphorylase Kinase, domain 1"/>
    <property type="match status" value="1"/>
</dbReference>
<dbReference type="RefSeq" id="WP_119978452.1">
    <property type="nucleotide sequence ID" value="NZ_BPFB01000013.1"/>
</dbReference>
<dbReference type="PANTHER" id="PTHR33540:SF1">
    <property type="entry name" value="N-ACETYLMURAMATE_N-ACETYLGLUCOSAMINE KINASE"/>
    <property type="match status" value="1"/>
</dbReference>
<evidence type="ECO:0000313" key="4">
    <source>
        <dbReference type="EMBL" id="GIU45700.1"/>
    </source>
</evidence>
<accession>A0ABQ4PDP3</accession>
<evidence type="ECO:0000256" key="1">
    <source>
        <dbReference type="ARBA" id="ARBA00022741"/>
    </source>
</evidence>
<keyword evidence="2" id="KW-0067">ATP-binding</keyword>
<feature type="domain" description="Aminoglycoside phosphotransferase" evidence="3">
    <location>
        <begin position="24"/>
        <end position="242"/>
    </location>
</feature>
<organism evidence="4 5">
    <name type="scientific">Shewanella algidipiscicola</name>
    <dbReference type="NCBI Taxonomy" id="614070"/>
    <lineage>
        <taxon>Bacteria</taxon>
        <taxon>Pseudomonadati</taxon>
        <taxon>Pseudomonadota</taxon>
        <taxon>Gammaproteobacteria</taxon>
        <taxon>Alteromonadales</taxon>
        <taxon>Shewanellaceae</taxon>
        <taxon>Shewanella</taxon>
    </lineage>
</organism>
<keyword evidence="1" id="KW-0547">Nucleotide-binding</keyword>
<dbReference type="Pfam" id="PF01636">
    <property type="entry name" value="APH"/>
    <property type="match status" value="1"/>
</dbReference>
<dbReference type="Gene3D" id="3.90.1200.10">
    <property type="match status" value="1"/>
</dbReference>
<sequence length="334" mass="38220">MPLSDLRFIALNAWIERVLSANATIKLISGDASFRRYFRVTLGPKRYIAMDSPPDLIAVSPFIALANEYHQQGINAPQVIEKNIEQGFLLLSDLGDTQLLSVLTPANVSDYYQQALCLLTPIRAVTRVDGVPLPSYDEAFVYRELDIFSDWLIGRHLQLKCSADTQQMLADTYRILADSALVQPRAGMHRDFHSRNLMLCDKQLAVIDFQDAVIGPVTYDAVSLLRDCYVRWPDEVVETLMQQHYLQLLSDNVLGQDVTLAQYRHWFDLMGMQRHLKAAGIFCRLNYRDGKPSYMQDIMLTLQYVSDIGKRYLALHPFISWLDNQVIPKMEQTL</sequence>
<reference evidence="4 5" key="1">
    <citation type="submission" date="2021-05" db="EMBL/GenBank/DDBJ databases">
        <title>Molecular characterization for Shewanella algae harboring chromosomal blaOXA-55-like strains isolated from clinical and environment sample.</title>
        <authorList>
            <person name="Ohama Y."/>
            <person name="Aoki K."/>
            <person name="Harada S."/>
            <person name="Moriya K."/>
            <person name="Ishii Y."/>
            <person name="Tateda K."/>
        </authorList>
    </citation>
    <scope>NUCLEOTIDE SEQUENCE [LARGE SCALE GENOMIC DNA]</scope>
    <source>
        <strain evidence="4 5">LMG 23746</strain>
    </source>
</reference>
<evidence type="ECO:0000259" key="3">
    <source>
        <dbReference type="Pfam" id="PF01636"/>
    </source>
</evidence>
<dbReference type="EMBL" id="BPFB01000013">
    <property type="protein sequence ID" value="GIU45700.1"/>
    <property type="molecule type" value="Genomic_DNA"/>
</dbReference>
<keyword evidence="5" id="KW-1185">Reference proteome</keyword>
<dbReference type="Proteomes" id="UP000761574">
    <property type="component" value="Unassembled WGS sequence"/>
</dbReference>
<dbReference type="PANTHER" id="PTHR33540">
    <property type="entry name" value="TRNA THREONYLCARBAMOYLADENOSINE BIOSYNTHESIS PROTEIN TSAE"/>
    <property type="match status" value="1"/>
</dbReference>
<protein>
    <submittedName>
        <fullName evidence="4">Cell wall phosphotransferase</fullName>
    </submittedName>
</protein>
<proteinExistence type="predicted"/>
<dbReference type="InterPro" id="IPR002575">
    <property type="entry name" value="Aminoglycoside_PTrfase"/>
</dbReference>
<dbReference type="SUPFAM" id="SSF56112">
    <property type="entry name" value="Protein kinase-like (PK-like)"/>
    <property type="match status" value="1"/>
</dbReference>
<gene>
    <name evidence="4" type="ORF">TUM4630_14430</name>
</gene>
<name>A0ABQ4PDP3_9GAMM</name>
<comment type="caution">
    <text evidence="4">The sequence shown here is derived from an EMBL/GenBank/DDBJ whole genome shotgun (WGS) entry which is preliminary data.</text>
</comment>
<evidence type="ECO:0000256" key="2">
    <source>
        <dbReference type="ARBA" id="ARBA00022840"/>
    </source>
</evidence>